<dbReference type="PANTHER" id="PTHR48055">
    <property type="entry name" value="LEUCINE-RICH REPEAT RECEPTOR PROTEIN KINASE EMS1"/>
    <property type="match status" value="1"/>
</dbReference>
<protein>
    <submittedName>
        <fullName evidence="1">Uncharacterized protein</fullName>
    </submittedName>
</protein>
<dbReference type="AlphaFoldDB" id="A0A9D5AJN4"/>
<dbReference type="Gramene" id="Psat05G0533500-T1">
    <property type="protein sequence ID" value="KAI5409836.1"/>
    <property type="gene ID" value="KIW84_055335"/>
</dbReference>
<dbReference type="InterPro" id="IPR051564">
    <property type="entry name" value="LRR_receptor-like_kinase"/>
</dbReference>
<accession>A0A9D5AJN4</accession>
<gene>
    <name evidence="1" type="ORF">KIW84_055335</name>
</gene>
<keyword evidence="2" id="KW-1185">Reference proteome</keyword>
<proteinExistence type="predicted"/>
<dbReference type="GO" id="GO:0016020">
    <property type="term" value="C:membrane"/>
    <property type="evidence" value="ECO:0007669"/>
    <property type="project" value="TreeGrafter"/>
</dbReference>
<evidence type="ECO:0000313" key="1">
    <source>
        <dbReference type="EMBL" id="KAI5409836.1"/>
    </source>
</evidence>
<dbReference type="PANTHER" id="PTHR48055:SF54">
    <property type="entry name" value="PROTEIN KINASE DOMAIN-CONTAINING PROTEIN"/>
    <property type="match status" value="1"/>
</dbReference>
<evidence type="ECO:0000313" key="2">
    <source>
        <dbReference type="Proteomes" id="UP001058974"/>
    </source>
</evidence>
<dbReference type="SUPFAM" id="SSF56112">
    <property type="entry name" value="Protein kinase-like (PK-like)"/>
    <property type="match status" value="1"/>
</dbReference>
<organism evidence="1 2">
    <name type="scientific">Pisum sativum</name>
    <name type="common">Garden pea</name>
    <name type="synonym">Lathyrus oleraceus</name>
    <dbReference type="NCBI Taxonomy" id="3888"/>
    <lineage>
        <taxon>Eukaryota</taxon>
        <taxon>Viridiplantae</taxon>
        <taxon>Streptophyta</taxon>
        <taxon>Embryophyta</taxon>
        <taxon>Tracheophyta</taxon>
        <taxon>Spermatophyta</taxon>
        <taxon>Magnoliopsida</taxon>
        <taxon>eudicotyledons</taxon>
        <taxon>Gunneridae</taxon>
        <taxon>Pentapetalae</taxon>
        <taxon>rosids</taxon>
        <taxon>fabids</taxon>
        <taxon>Fabales</taxon>
        <taxon>Fabaceae</taxon>
        <taxon>Papilionoideae</taxon>
        <taxon>50 kb inversion clade</taxon>
        <taxon>NPAAA clade</taxon>
        <taxon>Hologalegina</taxon>
        <taxon>IRL clade</taxon>
        <taxon>Fabeae</taxon>
        <taxon>Lathyrus</taxon>
    </lineage>
</organism>
<dbReference type="Gene3D" id="1.10.510.10">
    <property type="entry name" value="Transferase(Phosphotransferase) domain 1"/>
    <property type="match status" value="1"/>
</dbReference>
<dbReference type="InterPro" id="IPR011009">
    <property type="entry name" value="Kinase-like_dom_sf"/>
</dbReference>
<dbReference type="Proteomes" id="UP001058974">
    <property type="component" value="Chromosome 5"/>
</dbReference>
<dbReference type="EMBL" id="JAMSHJ010000005">
    <property type="protein sequence ID" value="KAI5409836.1"/>
    <property type="molecule type" value="Genomic_DNA"/>
</dbReference>
<name>A0A9D5AJN4_PEA</name>
<reference evidence="1 2" key="1">
    <citation type="journal article" date="2022" name="Nat. Genet.">
        <title>Improved pea reference genome and pan-genome highlight genomic features and evolutionary characteristics.</title>
        <authorList>
            <person name="Yang T."/>
            <person name="Liu R."/>
            <person name="Luo Y."/>
            <person name="Hu S."/>
            <person name="Wang D."/>
            <person name="Wang C."/>
            <person name="Pandey M.K."/>
            <person name="Ge S."/>
            <person name="Xu Q."/>
            <person name="Li N."/>
            <person name="Li G."/>
            <person name="Huang Y."/>
            <person name="Saxena R.K."/>
            <person name="Ji Y."/>
            <person name="Li M."/>
            <person name="Yan X."/>
            <person name="He Y."/>
            <person name="Liu Y."/>
            <person name="Wang X."/>
            <person name="Xiang C."/>
            <person name="Varshney R.K."/>
            <person name="Ding H."/>
            <person name="Gao S."/>
            <person name="Zong X."/>
        </authorList>
    </citation>
    <scope>NUCLEOTIDE SEQUENCE [LARGE SCALE GENOMIC DNA]</scope>
    <source>
        <strain evidence="1 2">cv. Zhongwan 6</strain>
    </source>
</reference>
<sequence length="214" mass="23936">MLRQSLVVAESRQRRKGFLCRKLIVSLRLTILGIPWSRPGGRGGSFFSSSIHGYGGPFILTPLGFFELATEIKRALQALSDGNILSTCSSCLTVSLFLWSMVGLFGNAASQKYLWPRLCKIWKDKFHFLTRILYYLSEACCDLDMNCDKCSLARILIKPEEIATMPAVAGAFGYIAPEYAQTIRVNEKIDVYSFEVVLLELTTGKETNLKTASR</sequence>
<comment type="caution">
    <text evidence="1">The sequence shown here is derived from an EMBL/GenBank/DDBJ whole genome shotgun (WGS) entry which is preliminary data.</text>
</comment>